<dbReference type="PANTHER" id="PTHR42663">
    <property type="entry name" value="HYDROLASE C777.06C-RELATED-RELATED"/>
    <property type="match status" value="1"/>
</dbReference>
<organism evidence="3 4">
    <name type="scientific">Nitrospirillum amazonense</name>
    <dbReference type="NCBI Taxonomy" id="28077"/>
    <lineage>
        <taxon>Bacteria</taxon>
        <taxon>Pseudomonadati</taxon>
        <taxon>Pseudomonadota</taxon>
        <taxon>Alphaproteobacteria</taxon>
        <taxon>Rhodospirillales</taxon>
        <taxon>Azospirillaceae</taxon>
        <taxon>Nitrospirillum</taxon>
    </lineage>
</organism>
<reference evidence="3 4" key="1">
    <citation type="submission" date="2019-06" db="EMBL/GenBank/DDBJ databases">
        <title>Genomic Encyclopedia of Type Strains, Phase IV (KMG-V): Genome sequencing to study the core and pangenomes of soil and plant-associated prokaryotes.</title>
        <authorList>
            <person name="Whitman W."/>
        </authorList>
    </citation>
    <scope>NUCLEOTIDE SEQUENCE [LARGE SCALE GENOMIC DNA]</scope>
    <source>
        <strain evidence="3 4">BR 11622</strain>
    </source>
</reference>
<dbReference type="AlphaFoldDB" id="A0A560GN69"/>
<dbReference type="InterPro" id="IPR036866">
    <property type="entry name" value="RibonucZ/Hydroxyglut_hydro"/>
</dbReference>
<keyword evidence="4" id="KW-1185">Reference proteome</keyword>
<dbReference type="Gene3D" id="3.60.15.10">
    <property type="entry name" value="Ribonuclease Z/Hydroxyacylglutathione hydrolase-like"/>
    <property type="match status" value="1"/>
</dbReference>
<dbReference type="EMBL" id="VITR01000020">
    <property type="protein sequence ID" value="TWB35211.1"/>
    <property type="molecule type" value="Genomic_DNA"/>
</dbReference>
<sequence length="289" mass="31400">MASHLEYGGNTSCIEVTAGDRTLVLDAGTGLRSLGKSLRARGVCDVTLLLTHTHIDHINGFPFFEPCYCPDFSMRVMAGHCQGAHCIQSVMEKPMDSCLFPVPLQKLRASLVFEDFRPGATLDLGDGITVRTAPLNHPGGGTGYRIDYEGRSFCYVTDTEHDPDRMDTNVLGLIQGADLVAYDSSYTDEEFAGRRGWGHSTWREGLRLARAAGVGRLCLFHHDPDHDDARMKAIEAEAQQEWSHCFAAREGLQVDMMAQRDLGSAAGQKDDPKADPSKGAPSKGTGVAA</sequence>
<evidence type="ECO:0000256" key="1">
    <source>
        <dbReference type="SAM" id="MobiDB-lite"/>
    </source>
</evidence>
<feature type="domain" description="Metallo-beta-lactamase" evidence="2">
    <location>
        <begin position="10"/>
        <end position="221"/>
    </location>
</feature>
<feature type="region of interest" description="Disordered" evidence="1">
    <location>
        <begin position="258"/>
        <end position="289"/>
    </location>
</feature>
<dbReference type="InterPro" id="IPR001279">
    <property type="entry name" value="Metallo-B-lactamas"/>
</dbReference>
<proteinExistence type="predicted"/>
<dbReference type="Proteomes" id="UP000315751">
    <property type="component" value="Unassembled WGS sequence"/>
</dbReference>
<evidence type="ECO:0000313" key="4">
    <source>
        <dbReference type="Proteomes" id="UP000315751"/>
    </source>
</evidence>
<dbReference type="CDD" id="cd07715">
    <property type="entry name" value="TaR3-like_MBL-fold"/>
    <property type="match status" value="1"/>
</dbReference>
<evidence type="ECO:0000313" key="3">
    <source>
        <dbReference type="EMBL" id="TWB35211.1"/>
    </source>
</evidence>
<dbReference type="Pfam" id="PF12706">
    <property type="entry name" value="Lactamase_B_2"/>
    <property type="match status" value="1"/>
</dbReference>
<name>A0A560GN69_9PROT</name>
<gene>
    <name evidence="3" type="ORF">FBZ90_12010</name>
</gene>
<comment type="caution">
    <text evidence="3">The sequence shown here is derived from an EMBL/GenBank/DDBJ whole genome shotgun (WGS) entry which is preliminary data.</text>
</comment>
<dbReference type="PANTHER" id="PTHR42663:SF4">
    <property type="entry name" value="SLL1036 PROTEIN"/>
    <property type="match status" value="1"/>
</dbReference>
<accession>A0A560GN69</accession>
<evidence type="ECO:0000259" key="2">
    <source>
        <dbReference type="SMART" id="SM00849"/>
    </source>
</evidence>
<protein>
    <submittedName>
        <fullName evidence="3">Phosphoribosyl 1,2-cyclic phosphodiesterase</fullName>
    </submittedName>
</protein>
<dbReference type="SMART" id="SM00849">
    <property type="entry name" value="Lactamase_B"/>
    <property type="match status" value="1"/>
</dbReference>
<dbReference type="SUPFAM" id="SSF56281">
    <property type="entry name" value="Metallo-hydrolase/oxidoreductase"/>
    <property type="match status" value="1"/>
</dbReference>